<evidence type="ECO:0000313" key="2">
    <source>
        <dbReference type="EMBL" id="PSB00910.1"/>
    </source>
</evidence>
<dbReference type="CDD" id="cd09854">
    <property type="entry name" value="PIN_VapC-like"/>
    <property type="match status" value="1"/>
</dbReference>
<reference evidence="2 3" key="2">
    <citation type="submission" date="2018-03" db="EMBL/GenBank/DDBJ databases">
        <title>The ancient ancestry and fast evolution of plastids.</title>
        <authorList>
            <person name="Moore K.R."/>
            <person name="Magnabosco C."/>
            <person name="Momper L."/>
            <person name="Gold D.A."/>
            <person name="Bosak T."/>
            <person name="Fournier G.P."/>
        </authorList>
    </citation>
    <scope>NUCLEOTIDE SEQUENCE [LARGE SCALE GENOMIC DNA]</scope>
    <source>
        <strain evidence="2 3">CCAP 1448/3</strain>
    </source>
</reference>
<name>A0A2T1BY11_9CYAN</name>
<dbReference type="EMBL" id="PVWJ01000148">
    <property type="protein sequence ID" value="PSB00910.1"/>
    <property type="molecule type" value="Genomic_DNA"/>
</dbReference>
<reference evidence="2 3" key="1">
    <citation type="submission" date="2018-02" db="EMBL/GenBank/DDBJ databases">
        <authorList>
            <person name="Cohen D.B."/>
            <person name="Kent A.D."/>
        </authorList>
    </citation>
    <scope>NUCLEOTIDE SEQUENCE [LARGE SCALE GENOMIC DNA]</scope>
    <source>
        <strain evidence="2 3">CCAP 1448/3</strain>
    </source>
</reference>
<dbReference type="AlphaFoldDB" id="A0A2T1BY11"/>
<sequence>MTKYLLDTNILLRASDPSSPSYSLAVNAVASLIAQGHECAITPQVLIEFWVVATRPVEVNGLGWNPERTENEINQLLSQFFLIEETPNIFPNWLQLVTAYKVIGKRTHDLRLVAVMKANGITHMLTLNPHDFLSVPDVTIVHPNEIGL</sequence>
<dbReference type="Pfam" id="PF01850">
    <property type="entry name" value="PIN"/>
    <property type="match status" value="1"/>
</dbReference>
<keyword evidence="3" id="KW-1185">Reference proteome</keyword>
<dbReference type="SUPFAM" id="SSF88723">
    <property type="entry name" value="PIN domain-like"/>
    <property type="match status" value="1"/>
</dbReference>
<dbReference type="Gene3D" id="3.40.50.1010">
    <property type="entry name" value="5'-nuclease"/>
    <property type="match status" value="1"/>
</dbReference>
<evidence type="ECO:0000259" key="1">
    <source>
        <dbReference type="Pfam" id="PF01850"/>
    </source>
</evidence>
<accession>A0A2T1BY11</accession>
<evidence type="ECO:0000313" key="3">
    <source>
        <dbReference type="Proteomes" id="UP000238762"/>
    </source>
</evidence>
<dbReference type="InterPro" id="IPR002716">
    <property type="entry name" value="PIN_dom"/>
</dbReference>
<comment type="caution">
    <text evidence="2">The sequence shown here is derived from an EMBL/GenBank/DDBJ whole genome shotgun (WGS) entry which is preliminary data.</text>
</comment>
<dbReference type="OrthoDB" id="7062868at2"/>
<gene>
    <name evidence="2" type="ORF">C7B64_21070</name>
</gene>
<organism evidence="2 3">
    <name type="scientific">Merismopedia glauca CCAP 1448/3</name>
    <dbReference type="NCBI Taxonomy" id="1296344"/>
    <lineage>
        <taxon>Bacteria</taxon>
        <taxon>Bacillati</taxon>
        <taxon>Cyanobacteriota</taxon>
        <taxon>Cyanophyceae</taxon>
        <taxon>Synechococcales</taxon>
        <taxon>Merismopediaceae</taxon>
        <taxon>Merismopedia</taxon>
    </lineage>
</organism>
<feature type="domain" description="PIN" evidence="1">
    <location>
        <begin position="4"/>
        <end position="129"/>
    </location>
</feature>
<dbReference type="Proteomes" id="UP000238762">
    <property type="component" value="Unassembled WGS sequence"/>
</dbReference>
<dbReference type="RefSeq" id="WP_106291074.1">
    <property type="nucleotide sequence ID" value="NZ_CAWNTC010000186.1"/>
</dbReference>
<dbReference type="InterPro" id="IPR029060">
    <property type="entry name" value="PIN-like_dom_sf"/>
</dbReference>
<proteinExistence type="predicted"/>
<protein>
    <submittedName>
        <fullName evidence="2">PIN domain nuclease</fullName>
    </submittedName>
</protein>